<evidence type="ECO:0000256" key="2">
    <source>
        <dbReference type="ARBA" id="ARBA00006162"/>
    </source>
</evidence>
<feature type="transmembrane region" description="Helical" evidence="7">
    <location>
        <begin position="196"/>
        <end position="217"/>
    </location>
</feature>
<feature type="transmembrane region" description="Helical" evidence="7">
    <location>
        <begin position="401"/>
        <end position="421"/>
    </location>
</feature>
<evidence type="ECO:0000256" key="1">
    <source>
        <dbReference type="ARBA" id="ARBA00004651"/>
    </source>
</evidence>
<evidence type="ECO:0000313" key="10">
    <source>
        <dbReference type="Proteomes" id="UP000198677"/>
    </source>
</evidence>
<feature type="transmembrane region" description="Helical" evidence="7">
    <location>
        <begin position="223"/>
        <end position="241"/>
    </location>
</feature>
<dbReference type="OrthoDB" id="4156660at2"/>
<reference evidence="10" key="1">
    <citation type="submission" date="2016-10" db="EMBL/GenBank/DDBJ databases">
        <authorList>
            <person name="Varghese N."/>
            <person name="Submissions S."/>
        </authorList>
    </citation>
    <scope>NUCLEOTIDE SEQUENCE [LARGE SCALE GENOMIC DNA]</scope>
    <source>
        <strain evidence="10">DSM 44675</strain>
    </source>
</reference>
<dbReference type="InterPro" id="IPR044049">
    <property type="entry name" value="EccD_transm"/>
</dbReference>
<protein>
    <submittedName>
        <fullName evidence="9">Type VII secretion integral membrane protein EccD</fullName>
    </submittedName>
</protein>
<dbReference type="Gene3D" id="3.10.20.90">
    <property type="entry name" value="Phosphatidylinositol 3-kinase Catalytic Subunit, Chain A, domain 1"/>
    <property type="match status" value="1"/>
</dbReference>
<evidence type="ECO:0000256" key="6">
    <source>
        <dbReference type="ARBA" id="ARBA00023136"/>
    </source>
</evidence>
<feature type="transmembrane region" description="Helical" evidence="7">
    <location>
        <begin position="427"/>
        <end position="450"/>
    </location>
</feature>
<evidence type="ECO:0000313" key="9">
    <source>
        <dbReference type="EMBL" id="SEK88031.1"/>
    </source>
</evidence>
<feature type="domain" description="EccD-like transmembrane" evidence="8">
    <location>
        <begin position="139"/>
        <end position="488"/>
    </location>
</feature>
<feature type="transmembrane region" description="Helical" evidence="7">
    <location>
        <begin position="372"/>
        <end position="389"/>
    </location>
</feature>
<name>A0A1H7KMH0_9NOCA</name>
<dbReference type="NCBIfam" id="TIGR03920">
    <property type="entry name" value="T7SS_EccD"/>
    <property type="match status" value="1"/>
</dbReference>
<comment type="similarity">
    <text evidence="2">Belongs to the EccD/Snm4 family.</text>
</comment>
<dbReference type="PIRSF" id="PIRSF017804">
    <property type="entry name" value="Secretion_EccD1"/>
    <property type="match status" value="1"/>
</dbReference>
<feature type="transmembrane region" description="Helical" evidence="7">
    <location>
        <begin position="248"/>
        <end position="270"/>
    </location>
</feature>
<dbReference type="RefSeq" id="WP_072749998.1">
    <property type="nucleotide sequence ID" value="NZ_FOAW01000004.1"/>
</dbReference>
<evidence type="ECO:0000256" key="5">
    <source>
        <dbReference type="ARBA" id="ARBA00022989"/>
    </source>
</evidence>
<gene>
    <name evidence="9" type="ORF">SAMN05444583_104110</name>
</gene>
<feature type="transmembrane region" description="Helical" evidence="7">
    <location>
        <begin position="167"/>
        <end position="189"/>
    </location>
</feature>
<dbReference type="AlphaFoldDB" id="A0A1H7KMH0"/>
<dbReference type="Pfam" id="PF08817">
    <property type="entry name" value="YukD"/>
    <property type="match status" value="1"/>
</dbReference>
<organism evidence="9 10">
    <name type="scientific">Rhodococcus maanshanensis</name>
    <dbReference type="NCBI Taxonomy" id="183556"/>
    <lineage>
        <taxon>Bacteria</taxon>
        <taxon>Bacillati</taxon>
        <taxon>Actinomycetota</taxon>
        <taxon>Actinomycetes</taxon>
        <taxon>Mycobacteriales</taxon>
        <taxon>Nocardiaceae</taxon>
        <taxon>Rhodococcus</taxon>
    </lineage>
</organism>
<accession>A0A1H7KMH0</accession>
<comment type="subcellular location">
    <subcellularLocation>
        <location evidence="1">Cell membrane</location>
        <topology evidence="1">Multi-pass membrane protein</topology>
    </subcellularLocation>
</comment>
<evidence type="ECO:0000256" key="7">
    <source>
        <dbReference type="SAM" id="Phobius"/>
    </source>
</evidence>
<dbReference type="InterPro" id="IPR024962">
    <property type="entry name" value="YukD-like"/>
</dbReference>
<evidence type="ECO:0000256" key="4">
    <source>
        <dbReference type="ARBA" id="ARBA00022692"/>
    </source>
</evidence>
<dbReference type="Proteomes" id="UP000198677">
    <property type="component" value="Unassembled WGS sequence"/>
</dbReference>
<dbReference type="InterPro" id="IPR006707">
    <property type="entry name" value="T7SS_EccD"/>
</dbReference>
<sequence>MTAARVDASSADAHRGGRTDLCRLTILADHTQVDLAVPFGVPLALIIPGIVDMIESHSIANDFATPAEPFEPTEWVLARIGQSPLSATLSLGEHGVRDGDLLVLQSAPTSAPAPLFDDIMHNVAALEADRYRRWTPLSARVMGGAVAVLATVAGAGALLLARAESDSLLGAFAALFVAALLITAGTVVSRIYLDRAAAAVLCGCAMPLAFTAGALMVPGRLGAPGLLLGVVTCGAAAALALRISGVGPALFTGIASAALPVSAAAAVGTLTAQPTYAIGAVLAAVALTGLAAAPRIAMLLAKLPLPPVPAPGSAVDIEEEAIEPDAALPSFTSLASRAARARQYLTGLVCAMTVLTAVGALIAAKIFADGGIYWPGTILAVVCAGVLMLRGRTYASAEQAAPLIGGGAAIVLMLLVGAAVTNPGQSVGVFALAVVVAGLALALGVVAPNQTFSPVLRRGVELLDYAAIAAVVPLVCWVSGLFTMMRGL</sequence>
<feature type="transmembrane region" description="Helical" evidence="7">
    <location>
        <begin position="344"/>
        <end position="366"/>
    </location>
</feature>
<proteinExistence type="inferred from homology"/>
<keyword evidence="5 7" id="KW-1133">Transmembrane helix</keyword>
<keyword evidence="4 7" id="KW-0812">Transmembrane</keyword>
<feature type="transmembrane region" description="Helical" evidence="7">
    <location>
        <begin position="462"/>
        <end position="485"/>
    </location>
</feature>
<dbReference type="Pfam" id="PF19053">
    <property type="entry name" value="EccD"/>
    <property type="match status" value="1"/>
</dbReference>
<feature type="transmembrane region" description="Helical" evidence="7">
    <location>
        <begin position="141"/>
        <end position="161"/>
    </location>
</feature>
<keyword evidence="10" id="KW-1185">Reference proteome</keyword>
<keyword evidence="3" id="KW-1003">Cell membrane</keyword>
<dbReference type="GO" id="GO:0005886">
    <property type="term" value="C:plasma membrane"/>
    <property type="evidence" value="ECO:0007669"/>
    <property type="project" value="UniProtKB-SubCell"/>
</dbReference>
<evidence type="ECO:0000259" key="8">
    <source>
        <dbReference type="Pfam" id="PF19053"/>
    </source>
</evidence>
<evidence type="ECO:0000256" key="3">
    <source>
        <dbReference type="ARBA" id="ARBA00022475"/>
    </source>
</evidence>
<dbReference type="EMBL" id="FOAW01000004">
    <property type="protein sequence ID" value="SEK88031.1"/>
    <property type="molecule type" value="Genomic_DNA"/>
</dbReference>
<feature type="transmembrane region" description="Helical" evidence="7">
    <location>
        <begin position="276"/>
        <end position="293"/>
    </location>
</feature>
<keyword evidence="6 7" id="KW-0472">Membrane</keyword>